<evidence type="ECO:0000313" key="2">
    <source>
        <dbReference type="Proteomes" id="UP000177097"/>
    </source>
</evidence>
<dbReference type="EMBL" id="MGDX01000024">
    <property type="protein sequence ID" value="OGL70787.1"/>
    <property type="molecule type" value="Genomic_DNA"/>
</dbReference>
<dbReference type="STRING" id="1802389.A3C17_02265"/>
<comment type="caution">
    <text evidence="1">The sequence shown here is derived from an EMBL/GenBank/DDBJ whole genome shotgun (WGS) entry which is preliminary data.</text>
</comment>
<evidence type="ECO:0000313" key="1">
    <source>
        <dbReference type="EMBL" id="OGL70787.1"/>
    </source>
</evidence>
<accession>A0A1F7TZB1</accession>
<gene>
    <name evidence="1" type="ORF">A3C17_02265</name>
</gene>
<dbReference type="AlphaFoldDB" id="A0A1F7TZB1"/>
<dbReference type="Proteomes" id="UP000177097">
    <property type="component" value="Unassembled WGS sequence"/>
</dbReference>
<proteinExistence type="predicted"/>
<reference evidence="1 2" key="1">
    <citation type="journal article" date="2016" name="Nat. Commun.">
        <title>Thousands of microbial genomes shed light on interconnected biogeochemical processes in an aquifer system.</title>
        <authorList>
            <person name="Anantharaman K."/>
            <person name="Brown C.T."/>
            <person name="Hug L.A."/>
            <person name="Sharon I."/>
            <person name="Castelle C.J."/>
            <person name="Probst A.J."/>
            <person name="Thomas B.C."/>
            <person name="Singh A."/>
            <person name="Wilkins M.J."/>
            <person name="Karaoz U."/>
            <person name="Brodie E.L."/>
            <person name="Williams K.H."/>
            <person name="Hubbard S.S."/>
            <person name="Banfield J.F."/>
        </authorList>
    </citation>
    <scope>NUCLEOTIDE SEQUENCE [LARGE SCALE GENOMIC DNA]</scope>
</reference>
<protein>
    <submittedName>
        <fullName evidence="1">Uncharacterized protein</fullName>
    </submittedName>
</protein>
<sequence>MLIAVEEVSGALKERRALMRWIDGLSIDTRGKQRVSRLPIAARQLARVIVESMCRNGLDALDTSLLERRFAPSVIYSYSYRVRLMMLLDALLESEGYAPSRRHVATQRLLWLDAQKHVLSALLGDEDNRARASARELTTEVMDAAADVVLQLAHAAQHASRARPHSSLI</sequence>
<name>A0A1F7TZB1_9BACT</name>
<organism evidence="1 2">
    <name type="scientific">Candidatus Uhrbacteria bacterium RIFCSPHIGHO2_02_FULL_53_13</name>
    <dbReference type="NCBI Taxonomy" id="1802389"/>
    <lineage>
        <taxon>Bacteria</taxon>
        <taxon>Candidatus Uhriibacteriota</taxon>
    </lineage>
</organism>